<name>A0ACB9MII0_BAUVA</name>
<reference evidence="1 2" key="1">
    <citation type="journal article" date="2022" name="DNA Res.">
        <title>Chromosomal-level genome assembly of the orchid tree Bauhinia variegata (Leguminosae; Cercidoideae) supports the allotetraploid origin hypothesis of Bauhinia.</title>
        <authorList>
            <person name="Zhong Y."/>
            <person name="Chen Y."/>
            <person name="Zheng D."/>
            <person name="Pang J."/>
            <person name="Liu Y."/>
            <person name="Luo S."/>
            <person name="Meng S."/>
            <person name="Qian L."/>
            <person name="Wei D."/>
            <person name="Dai S."/>
            <person name="Zhou R."/>
        </authorList>
    </citation>
    <scope>NUCLEOTIDE SEQUENCE [LARGE SCALE GENOMIC DNA]</scope>
    <source>
        <strain evidence="1">BV-YZ2020</strain>
    </source>
</reference>
<accession>A0ACB9MII0</accession>
<dbReference type="EMBL" id="CM039434">
    <property type="protein sequence ID" value="KAI4323811.1"/>
    <property type="molecule type" value="Genomic_DNA"/>
</dbReference>
<dbReference type="Proteomes" id="UP000828941">
    <property type="component" value="Chromosome 9"/>
</dbReference>
<keyword evidence="2" id="KW-1185">Reference proteome</keyword>
<evidence type="ECO:0000313" key="1">
    <source>
        <dbReference type="EMBL" id="KAI4323811.1"/>
    </source>
</evidence>
<sequence>MTQLRECLWGKRLLLAVDDFDTFQNWEIVKNCLEVAERGSSIILTAQKADITKIADCTYFPEQDAFSVSEAVRADLNLSEMESSDLPESVYEQYTWKSSTSFGSSYSRKQPETILEEDLIPGEWLARASEPQYTLKSSTSFGSSYRRKQPETILEEDLIPEEGHEDATVTNEETDSIIEGLAHAFEPQSPLTGDNFASDKDAEALRAAENQEVSGAEILGIDDQPEDSSDQDTFDFFSSLETIKVSHAFQLKELPQKLHSVRIVECHFLESLAAKLENQSFSLYELYMIDCGFLKDFVDEREEEADSLHLNQGPFQESHEML</sequence>
<evidence type="ECO:0000313" key="2">
    <source>
        <dbReference type="Proteomes" id="UP000828941"/>
    </source>
</evidence>
<gene>
    <name evidence="1" type="ORF">L6164_023391</name>
</gene>
<proteinExistence type="predicted"/>
<organism evidence="1 2">
    <name type="scientific">Bauhinia variegata</name>
    <name type="common">Purple orchid tree</name>
    <name type="synonym">Phanera variegata</name>
    <dbReference type="NCBI Taxonomy" id="167791"/>
    <lineage>
        <taxon>Eukaryota</taxon>
        <taxon>Viridiplantae</taxon>
        <taxon>Streptophyta</taxon>
        <taxon>Embryophyta</taxon>
        <taxon>Tracheophyta</taxon>
        <taxon>Spermatophyta</taxon>
        <taxon>Magnoliopsida</taxon>
        <taxon>eudicotyledons</taxon>
        <taxon>Gunneridae</taxon>
        <taxon>Pentapetalae</taxon>
        <taxon>rosids</taxon>
        <taxon>fabids</taxon>
        <taxon>Fabales</taxon>
        <taxon>Fabaceae</taxon>
        <taxon>Cercidoideae</taxon>
        <taxon>Cercideae</taxon>
        <taxon>Bauhiniinae</taxon>
        <taxon>Bauhinia</taxon>
    </lineage>
</organism>
<comment type="caution">
    <text evidence="1">The sequence shown here is derived from an EMBL/GenBank/DDBJ whole genome shotgun (WGS) entry which is preliminary data.</text>
</comment>
<protein>
    <submittedName>
        <fullName evidence="1">Uncharacterized protein</fullName>
    </submittedName>
</protein>